<evidence type="ECO:0000256" key="6">
    <source>
        <dbReference type="SAM" id="Phobius"/>
    </source>
</evidence>
<evidence type="ECO:0000256" key="3">
    <source>
        <dbReference type="ARBA" id="ARBA00022692"/>
    </source>
</evidence>
<dbReference type="KEGG" id="pbf:CFX0092_A2864"/>
<proteinExistence type="predicted"/>
<keyword evidence="5 6" id="KW-0472">Membrane</keyword>
<evidence type="ECO:0000313" key="9">
    <source>
        <dbReference type="Proteomes" id="UP000215027"/>
    </source>
</evidence>
<gene>
    <name evidence="8" type="ORF">CFX0092_A2864</name>
</gene>
<feature type="domain" description="Phage shock protein PspC N-terminal" evidence="7">
    <location>
        <begin position="5"/>
        <end position="60"/>
    </location>
</feature>
<dbReference type="Pfam" id="PF04024">
    <property type="entry name" value="PspC"/>
    <property type="match status" value="1"/>
</dbReference>
<dbReference type="GO" id="GO:0005886">
    <property type="term" value="C:plasma membrane"/>
    <property type="evidence" value="ECO:0007669"/>
    <property type="project" value="UniProtKB-SubCell"/>
</dbReference>
<evidence type="ECO:0000256" key="5">
    <source>
        <dbReference type="ARBA" id="ARBA00023136"/>
    </source>
</evidence>
<evidence type="ECO:0000256" key="1">
    <source>
        <dbReference type="ARBA" id="ARBA00004162"/>
    </source>
</evidence>
<comment type="subcellular location">
    <subcellularLocation>
        <location evidence="1">Cell membrane</location>
        <topology evidence="1">Single-pass membrane protein</topology>
    </subcellularLocation>
</comment>
<evidence type="ECO:0000256" key="4">
    <source>
        <dbReference type="ARBA" id="ARBA00022989"/>
    </source>
</evidence>
<dbReference type="AlphaFoldDB" id="A0A160T4M5"/>
<keyword evidence="4 6" id="KW-1133">Transmembrane helix</keyword>
<dbReference type="InterPro" id="IPR007168">
    <property type="entry name" value="Phageshock_PspC_N"/>
</dbReference>
<sequence>MQQSRMVRSETDRMIAGVCGGLAAYLGVDPVLVRLAFVILFLASGIGLAIYAILWIVVPTPSRVQPEIRLVDEMNDDPSALKTRFSPAATVGVLLILFGAFFLLSQIGGLPGYIWPIILIGAGVFYLLRRAR</sequence>
<dbReference type="InterPro" id="IPR052027">
    <property type="entry name" value="PspC"/>
</dbReference>
<evidence type="ECO:0000259" key="7">
    <source>
        <dbReference type="Pfam" id="PF04024"/>
    </source>
</evidence>
<evidence type="ECO:0000256" key="2">
    <source>
        <dbReference type="ARBA" id="ARBA00022475"/>
    </source>
</evidence>
<feature type="transmembrane region" description="Helical" evidence="6">
    <location>
        <begin position="34"/>
        <end position="58"/>
    </location>
</feature>
<feature type="transmembrane region" description="Helical" evidence="6">
    <location>
        <begin position="12"/>
        <end position="28"/>
    </location>
</feature>
<feature type="transmembrane region" description="Helical" evidence="6">
    <location>
        <begin position="110"/>
        <end position="128"/>
    </location>
</feature>
<dbReference type="PANTHER" id="PTHR33885:SF3">
    <property type="entry name" value="PHAGE SHOCK PROTEIN C"/>
    <property type="match status" value="1"/>
</dbReference>
<dbReference type="OrthoDB" id="166925at2"/>
<feature type="transmembrane region" description="Helical" evidence="6">
    <location>
        <begin position="85"/>
        <end position="104"/>
    </location>
</feature>
<keyword evidence="3 6" id="KW-0812">Transmembrane</keyword>
<protein>
    <submittedName>
        <fullName evidence="8">PspC domain protein</fullName>
    </submittedName>
</protein>
<keyword evidence="9" id="KW-1185">Reference proteome</keyword>
<evidence type="ECO:0000313" key="8">
    <source>
        <dbReference type="EMBL" id="CUS04742.2"/>
    </source>
</evidence>
<keyword evidence="2" id="KW-1003">Cell membrane</keyword>
<dbReference type="RefSeq" id="WP_095044036.1">
    <property type="nucleotide sequence ID" value="NZ_LN890655.1"/>
</dbReference>
<name>A0A160T4M5_9CHLR</name>
<accession>A0A160T4M5</accession>
<dbReference type="PANTHER" id="PTHR33885">
    <property type="entry name" value="PHAGE SHOCK PROTEIN C"/>
    <property type="match status" value="1"/>
</dbReference>
<organism evidence="8 9">
    <name type="scientific">Candidatus Promineifilum breve</name>
    <dbReference type="NCBI Taxonomy" id="1806508"/>
    <lineage>
        <taxon>Bacteria</taxon>
        <taxon>Bacillati</taxon>
        <taxon>Chloroflexota</taxon>
        <taxon>Ardenticatenia</taxon>
        <taxon>Candidatus Promineifilales</taxon>
        <taxon>Candidatus Promineifilaceae</taxon>
        <taxon>Candidatus Promineifilum</taxon>
    </lineage>
</organism>
<dbReference type="Proteomes" id="UP000215027">
    <property type="component" value="Chromosome I"/>
</dbReference>
<reference evidence="8" key="1">
    <citation type="submission" date="2016-01" db="EMBL/GenBank/DDBJ databases">
        <authorList>
            <person name="Mcilroy J.S."/>
            <person name="Karst M S."/>
            <person name="Albertsen M."/>
        </authorList>
    </citation>
    <scope>NUCLEOTIDE SEQUENCE</scope>
    <source>
        <strain evidence="8">Cfx-K</strain>
    </source>
</reference>
<dbReference type="EMBL" id="LN890655">
    <property type="protein sequence ID" value="CUS04742.2"/>
    <property type="molecule type" value="Genomic_DNA"/>
</dbReference>